<proteinExistence type="predicted"/>
<gene>
    <name evidence="2" type="ORF">LCGC14_2628340</name>
</gene>
<sequence>MSKLDSIQKLLTNDLTRGRMPFPDKLVTVPGDKEYP</sequence>
<feature type="region of interest" description="Disordered" evidence="1">
    <location>
        <begin position="17"/>
        <end position="36"/>
    </location>
</feature>
<evidence type="ECO:0000256" key="1">
    <source>
        <dbReference type="SAM" id="MobiDB-lite"/>
    </source>
</evidence>
<dbReference type="EMBL" id="LAZR01045016">
    <property type="protein sequence ID" value="KKL00854.1"/>
    <property type="molecule type" value="Genomic_DNA"/>
</dbReference>
<protein>
    <submittedName>
        <fullName evidence="2">Uncharacterized protein</fullName>
    </submittedName>
</protein>
<name>A0A0F9A170_9ZZZZ</name>
<dbReference type="AlphaFoldDB" id="A0A0F9A170"/>
<comment type="caution">
    <text evidence="2">The sequence shown here is derived from an EMBL/GenBank/DDBJ whole genome shotgun (WGS) entry which is preliminary data.</text>
</comment>
<accession>A0A0F9A170</accession>
<reference evidence="2" key="1">
    <citation type="journal article" date="2015" name="Nature">
        <title>Complex archaea that bridge the gap between prokaryotes and eukaryotes.</title>
        <authorList>
            <person name="Spang A."/>
            <person name="Saw J.H."/>
            <person name="Jorgensen S.L."/>
            <person name="Zaremba-Niedzwiedzka K."/>
            <person name="Martijn J."/>
            <person name="Lind A.E."/>
            <person name="van Eijk R."/>
            <person name="Schleper C."/>
            <person name="Guy L."/>
            <person name="Ettema T.J."/>
        </authorList>
    </citation>
    <scope>NUCLEOTIDE SEQUENCE</scope>
</reference>
<organism evidence="2">
    <name type="scientific">marine sediment metagenome</name>
    <dbReference type="NCBI Taxonomy" id="412755"/>
    <lineage>
        <taxon>unclassified sequences</taxon>
        <taxon>metagenomes</taxon>
        <taxon>ecological metagenomes</taxon>
    </lineage>
</organism>
<evidence type="ECO:0000313" key="2">
    <source>
        <dbReference type="EMBL" id="KKL00854.1"/>
    </source>
</evidence>
<feature type="non-terminal residue" evidence="2">
    <location>
        <position position="36"/>
    </location>
</feature>